<dbReference type="EMBL" id="BSEH01000022">
    <property type="protein sequence ID" value="GLJ56421.1"/>
    <property type="molecule type" value="Genomic_DNA"/>
</dbReference>
<dbReference type="AlphaFoldDB" id="A0AAD3NMP9"/>
<comment type="caution">
    <text evidence="1">The sequence shown here is derived from an EMBL/GenBank/DDBJ whole genome shotgun (WGS) entry which is preliminary data.</text>
</comment>
<keyword evidence="2" id="KW-1185">Reference proteome</keyword>
<organism evidence="1 2">
    <name type="scientific">Cryptomeria japonica</name>
    <name type="common">Japanese cedar</name>
    <name type="synonym">Cupressus japonica</name>
    <dbReference type="NCBI Taxonomy" id="3369"/>
    <lineage>
        <taxon>Eukaryota</taxon>
        <taxon>Viridiplantae</taxon>
        <taxon>Streptophyta</taxon>
        <taxon>Embryophyta</taxon>
        <taxon>Tracheophyta</taxon>
        <taxon>Spermatophyta</taxon>
        <taxon>Pinopsida</taxon>
        <taxon>Pinidae</taxon>
        <taxon>Conifers II</taxon>
        <taxon>Cupressales</taxon>
        <taxon>Cupressaceae</taxon>
        <taxon>Cryptomeria</taxon>
    </lineage>
</organism>
<evidence type="ECO:0000313" key="2">
    <source>
        <dbReference type="Proteomes" id="UP001234787"/>
    </source>
</evidence>
<proteinExistence type="predicted"/>
<sequence>MEFLGSKGRRGKGRWLSQYSATETATFAKREMGKGSRSAPLHLLLMPWGETRDNSSPQSTESGYGPVAYVPAGREAARILYLFLSADLATINERTTRRVYSSFLGANTFGCGLRSTATPLPSLRIESCQLPGEDPSRLR</sequence>
<dbReference type="Proteomes" id="UP001234787">
    <property type="component" value="Unassembled WGS sequence"/>
</dbReference>
<evidence type="ECO:0000313" key="1">
    <source>
        <dbReference type="EMBL" id="GLJ56421.1"/>
    </source>
</evidence>
<gene>
    <name evidence="1" type="ORF">SUGI_1223480</name>
</gene>
<protein>
    <submittedName>
        <fullName evidence="1">Uncharacterized protein</fullName>
    </submittedName>
</protein>
<accession>A0AAD3NMP9</accession>
<name>A0AAD3NMP9_CRYJA</name>
<reference evidence="1" key="1">
    <citation type="submission" date="2022-12" db="EMBL/GenBank/DDBJ databases">
        <title>Chromosome-Level Genome Assembly of Japanese Cedar (Cryptomeriajaponica D. Don).</title>
        <authorList>
            <person name="Fujino T."/>
            <person name="Yamaguchi K."/>
            <person name="Yokoyama T."/>
            <person name="Hamanaka T."/>
            <person name="Harazono Y."/>
            <person name="Kamada H."/>
            <person name="Kobayashi W."/>
            <person name="Ujino-Ihara T."/>
            <person name="Uchiyama K."/>
            <person name="Matsumoto A."/>
            <person name="Izuno A."/>
            <person name="Tsumura Y."/>
            <person name="Toyoda A."/>
            <person name="Shigenobu S."/>
            <person name="Moriguchi Y."/>
            <person name="Ueno S."/>
            <person name="Kasahara M."/>
        </authorList>
    </citation>
    <scope>NUCLEOTIDE SEQUENCE</scope>
</reference>